<dbReference type="GO" id="GO:0008046">
    <property type="term" value="F:axon guidance receptor activity"/>
    <property type="evidence" value="ECO:0007669"/>
    <property type="project" value="TreeGrafter"/>
</dbReference>
<dbReference type="InterPro" id="IPR003599">
    <property type="entry name" value="Ig_sub"/>
</dbReference>
<evidence type="ECO:0000313" key="3">
    <source>
        <dbReference type="Proteomes" id="UP000694552"/>
    </source>
</evidence>
<sequence>MQSKVALQLDRTATTLNTLHIQYFTDAQIVLPSADEKQVRNNWTIISRDNKTRTEHTVLVGGTVELECQWILADGSKVRAPYISEDGRITVLGTGTLTLRTADTFDTGLYHCIGTSYSDADALTFRITVLDPYVEHNSVNGAQLSASVGSTLDLPCTAKGTPPPQIMWIMPDNIFLTAPYYGSRIVVHKNGTLEIRNIRPSDTAEFICVARNDGGESMLVVQLEVVEMLRRPTFKNPFNEKIIAKPGKATTLNCSVDGNPPPDIKFWFLNSVDRSKKQPSVVREKQLHDGRRWSPTRFTLINHGLDWSNKSLK</sequence>
<dbReference type="InterPro" id="IPR003598">
    <property type="entry name" value="Ig_sub2"/>
</dbReference>
<dbReference type="GO" id="GO:0007156">
    <property type="term" value="P:homophilic cell adhesion via plasma membrane adhesion molecules"/>
    <property type="evidence" value="ECO:0007669"/>
    <property type="project" value="TreeGrafter"/>
</dbReference>
<dbReference type="InterPro" id="IPR050958">
    <property type="entry name" value="Cell_Adh-Cytoskel_Orgn"/>
</dbReference>
<dbReference type="Proteomes" id="UP000694552">
    <property type="component" value="Unplaced"/>
</dbReference>
<dbReference type="Ensembl" id="ENSOSUT00000006772.1">
    <property type="protein sequence ID" value="ENSOSUP00000006511.1"/>
    <property type="gene ID" value="ENSOSUG00000004831.1"/>
</dbReference>
<evidence type="ECO:0000313" key="2">
    <source>
        <dbReference type="Ensembl" id="ENSOSUP00000006511.1"/>
    </source>
</evidence>
<dbReference type="InterPro" id="IPR036179">
    <property type="entry name" value="Ig-like_dom_sf"/>
</dbReference>
<dbReference type="Gene3D" id="2.60.40.10">
    <property type="entry name" value="Immunoglobulins"/>
    <property type="match status" value="3"/>
</dbReference>
<name>A0A8C8AK47_9STRI</name>
<dbReference type="GO" id="GO:0043025">
    <property type="term" value="C:neuronal cell body"/>
    <property type="evidence" value="ECO:0007669"/>
    <property type="project" value="TreeGrafter"/>
</dbReference>
<dbReference type="GO" id="GO:0005886">
    <property type="term" value="C:plasma membrane"/>
    <property type="evidence" value="ECO:0007669"/>
    <property type="project" value="TreeGrafter"/>
</dbReference>
<proteinExistence type="predicted"/>
<feature type="domain" description="Ig-like" evidence="1">
    <location>
        <begin position="232"/>
        <end position="271"/>
    </location>
</feature>
<keyword evidence="3" id="KW-1185">Reference proteome</keyword>
<organism evidence="2 3">
    <name type="scientific">Otus sunia</name>
    <name type="common">Oriental scops-owl</name>
    <dbReference type="NCBI Taxonomy" id="257818"/>
    <lineage>
        <taxon>Eukaryota</taxon>
        <taxon>Metazoa</taxon>
        <taxon>Chordata</taxon>
        <taxon>Craniata</taxon>
        <taxon>Vertebrata</taxon>
        <taxon>Euteleostomi</taxon>
        <taxon>Archelosauria</taxon>
        <taxon>Archosauria</taxon>
        <taxon>Dinosauria</taxon>
        <taxon>Saurischia</taxon>
        <taxon>Theropoda</taxon>
        <taxon>Coelurosauria</taxon>
        <taxon>Aves</taxon>
        <taxon>Neognathae</taxon>
        <taxon>Neoaves</taxon>
        <taxon>Telluraves</taxon>
        <taxon>Strigiformes</taxon>
        <taxon>Strigidae</taxon>
        <taxon>Otus</taxon>
    </lineage>
</organism>
<dbReference type="GO" id="GO:0050808">
    <property type="term" value="P:synapse organization"/>
    <property type="evidence" value="ECO:0007669"/>
    <property type="project" value="TreeGrafter"/>
</dbReference>
<dbReference type="InterPro" id="IPR007110">
    <property type="entry name" value="Ig-like_dom"/>
</dbReference>
<dbReference type="GO" id="GO:0030424">
    <property type="term" value="C:axon"/>
    <property type="evidence" value="ECO:0007669"/>
    <property type="project" value="TreeGrafter"/>
</dbReference>
<dbReference type="PROSITE" id="PS50835">
    <property type="entry name" value="IG_LIKE"/>
    <property type="match status" value="2"/>
</dbReference>
<dbReference type="FunFam" id="2.60.40.10:FF:000621">
    <property type="entry name" value="Immunoglobulin superfamily member 10"/>
    <property type="match status" value="1"/>
</dbReference>
<dbReference type="InterPro" id="IPR013783">
    <property type="entry name" value="Ig-like_fold"/>
</dbReference>
<feature type="domain" description="Ig-like" evidence="1">
    <location>
        <begin position="132"/>
        <end position="226"/>
    </location>
</feature>
<dbReference type="SMART" id="SM00409">
    <property type="entry name" value="IG"/>
    <property type="match status" value="2"/>
</dbReference>
<dbReference type="SUPFAM" id="SSF48726">
    <property type="entry name" value="Immunoglobulin"/>
    <property type="match status" value="3"/>
</dbReference>
<dbReference type="AlphaFoldDB" id="A0A8C8AK47"/>
<dbReference type="InterPro" id="IPR013098">
    <property type="entry name" value="Ig_I-set"/>
</dbReference>
<dbReference type="SMART" id="SM00408">
    <property type="entry name" value="IGc2"/>
    <property type="match status" value="2"/>
</dbReference>
<dbReference type="PANTHER" id="PTHR45080">
    <property type="entry name" value="CONTACTIN 5"/>
    <property type="match status" value="1"/>
</dbReference>
<reference evidence="2" key="2">
    <citation type="submission" date="2025-09" db="UniProtKB">
        <authorList>
            <consortium name="Ensembl"/>
        </authorList>
    </citation>
    <scope>IDENTIFICATION</scope>
</reference>
<reference evidence="2" key="1">
    <citation type="submission" date="2025-08" db="UniProtKB">
        <authorList>
            <consortium name="Ensembl"/>
        </authorList>
    </citation>
    <scope>IDENTIFICATION</scope>
</reference>
<dbReference type="PANTHER" id="PTHR45080:SF30">
    <property type="entry name" value="HEPARAN SULFATE PROTEOGLYCAN 2"/>
    <property type="match status" value="1"/>
</dbReference>
<evidence type="ECO:0000259" key="1">
    <source>
        <dbReference type="PROSITE" id="PS50835"/>
    </source>
</evidence>
<protein>
    <submittedName>
        <fullName evidence="2">Immunoglobulin superfamily member 10</fullName>
    </submittedName>
</protein>
<dbReference type="Pfam" id="PF07679">
    <property type="entry name" value="I-set"/>
    <property type="match status" value="1"/>
</dbReference>
<accession>A0A8C8AK47</accession>